<evidence type="ECO:0000313" key="1">
    <source>
        <dbReference type="EMBL" id="KAJ8039045.1"/>
    </source>
</evidence>
<organism evidence="1 2">
    <name type="scientific">Holothuria leucospilota</name>
    <name type="common">Black long sea cucumber</name>
    <name type="synonym">Mertensiothuria leucospilota</name>
    <dbReference type="NCBI Taxonomy" id="206669"/>
    <lineage>
        <taxon>Eukaryota</taxon>
        <taxon>Metazoa</taxon>
        <taxon>Echinodermata</taxon>
        <taxon>Eleutherozoa</taxon>
        <taxon>Echinozoa</taxon>
        <taxon>Holothuroidea</taxon>
        <taxon>Aspidochirotacea</taxon>
        <taxon>Aspidochirotida</taxon>
        <taxon>Holothuriidae</taxon>
        <taxon>Holothuria</taxon>
    </lineage>
</organism>
<gene>
    <name evidence="1" type="ORF">HOLleu_16632</name>
</gene>
<keyword evidence="2" id="KW-1185">Reference proteome</keyword>
<dbReference type="EMBL" id="JAIZAY010000007">
    <property type="protein sequence ID" value="KAJ8039045.1"/>
    <property type="molecule type" value="Genomic_DNA"/>
</dbReference>
<accession>A0A9Q1HAR3</accession>
<proteinExistence type="predicted"/>
<name>A0A9Q1HAR3_HOLLE</name>
<evidence type="ECO:0000313" key="2">
    <source>
        <dbReference type="Proteomes" id="UP001152320"/>
    </source>
</evidence>
<reference evidence="1" key="1">
    <citation type="submission" date="2021-10" db="EMBL/GenBank/DDBJ databases">
        <title>Tropical sea cucumber genome reveals ecological adaptation and Cuvierian tubules defense mechanism.</title>
        <authorList>
            <person name="Chen T."/>
        </authorList>
    </citation>
    <scope>NUCLEOTIDE SEQUENCE</scope>
    <source>
        <strain evidence="1">Nanhai2018</strain>
        <tissue evidence="1">Muscle</tissue>
    </source>
</reference>
<dbReference type="Proteomes" id="UP001152320">
    <property type="component" value="Chromosome 7"/>
</dbReference>
<comment type="caution">
    <text evidence="1">The sequence shown here is derived from an EMBL/GenBank/DDBJ whole genome shotgun (WGS) entry which is preliminary data.</text>
</comment>
<dbReference type="AlphaFoldDB" id="A0A9Q1HAR3"/>
<protein>
    <submittedName>
        <fullName evidence="1">Uncharacterized protein</fullName>
    </submittedName>
</protein>
<sequence length="239" mass="27484">MENLSRSTLQRERQMTPRALASAIQTREVELNRLWRKIRKELRVLESEKYPGEIDSVLSETEAKYKLYQDKWEELKNLYSENDEYQEDANLTKTTVLENCKFYEDTVEVIRAKVSTLAYETKYETKSLFSNHSSVLTGPAKSRGSNASSVLKAQAIAAASGANESALYEEILAQCTLEHKTEKAIQELERVKQEAAAEANLKILRARQMAAVENARTEQFFKHKKRIMNISYHTQPDLK</sequence>